<dbReference type="InterPro" id="IPR037066">
    <property type="entry name" value="Plug_dom_sf"/>
</dbReference>
<dbReference type="InterPro" id="IPR012910">
    <property type="entry name" value="Plug_dom"/>
</dbReference>
<dbReference type="Proteomes" id="UP000251135">
    <property type="component" value="Unassembled WGS sequence"/>
</dbReference>
<dbReference type="PANTHER" id="PTHR30069:SF29">
    <property type="entry name" value="HEMOGLOBIN AND HEMOGLOBIN-HAPTOGLOBIN-BINDING PROTEIN 1-RELATED"/>
    <property type="match status" value="1"/>
</dbReference>
<dbReference type="PROSITE" id="PS52016">
    <property type="entry name" value="TONB_DEPENDENT_REC_3"/>
    <property type="match status" value="1"/>
</dbReference>
<reference evidence="14 15" key="1">
    <citation type="submission" date="2017-02" db="EMBL/GenBank/DDBJ databases">
        <title>Arcobacter caeni sp. nov, a new Arcobacter species isolated from reclaimed water.</title>
        <authorList>
            <person name="Figueras M.J."/>
            <person name="Perez-Cataluna A."/>
            <person name="Salas-Masso N."/>
        </authorList>
    </citation>
    <scope>NUCLEOTIDE SEQUENCE [LARGE SCALE GENOMIC DNA]</scope>
    <source>
        <strain evidence="14 15">RW17-10</strain>
    </source>
</reference>
<dbReference type="OrthoDB" id="5337294at2"/>
<protein>
    <submittedName>
        <fullName evidence="14">TonB-dependent receptor</fullName>
    </submittedName>
</protein>
<evidence type="ECO:0000256" key="2">
    <source>
        <dbReference type="ARBA" id="ARBA00022448"/>
    </source>
</evidence>
<dbReference type="Pfam" id="PF00593">
    <property type="entry name" value="TonB_dep_Rec_b-barrel"/>
    <property type="match status" value="1"/>
</dbReference>
<keyword evidence="6 11" id="KW-0798">TonB box</keyword>
<name>A0A363CYQ4_9BACT</name>
<evidence type="ECO:0000256" key="9">
    <source>
        <dbReference type="ARBA" id="ARBA00023237"/>
    </source>
</evidence>
<dbReference type="InterPro" id="IPR000531">
    <property type="entry name" value="Beta-barrel_TonB"/>
</dbReference>
<evidence type="ECO:0000256" key="8">
    <source>
        <dbReference type="ARBA" id="ARBA00023170"/>
    </source>
</evidence>
<comment type="similarity">
    <text evidence="10 11">Belongs to the TonB-dependent receptor family.</text>
</comment>
<keyword evidence="4 10" id="KW-0812">Transmembrane</keyword>
<evidence type="ECO:0000256" key="10">
    <source>
        <dbReference type="PROSITE-ProRule" id="PRU01360"/>
    </source>
</evidence>
<dbReference type="GO" id="GO:0044718">
    <property type="term" value="P:siderophore transmembrane transport"/>
    <property type="evidence" value="ECO:0007669"/>
    <property type="project" value="TreeGrafter"/>
</dbReference>
<evidence type="ECO:0000256" key="7">
    <source>
        <dbReference type="ARBA" id="ARBA00023136"/>
    </source>
</evidence>
<dbReference type="Gene3D" id="2.170.130.10">
    <property type="entry name" value="TonB-dependent receptor, plug domain"/>
    <property type="match status" value="1"/>
</dbReference>
<sequence length="613" mass="70887">MKLLILLFIIFYTSLFSSNLDYLLQEYDTVNQKSLQTVDEKLGHVFLYSQKDIKLMQYQKLNDILKELPLLNLNKNRYGLSSLSLAGTKTTVSGFFRVFINDHEISSLYNQSAAVSWGDLPLDFIDYVEIYYGESSFSLGSETGIYFIRLYTKKGVKENGSEINLKGSSKGSSTESFTNAGTFENGWTYLFYGNNQKEKETRKYKNDKLLNDGNRRYLYLDISNENTDINMAYTDLKKDTYMGLSYDAVPEDGEIATKDFFIDVTNYFLNDKSLKTNISVDVNNLDNSETNQEGMSFLPVRRIKSFDKNLKFTKVKASVSKSFEYKNNNFLAGLSASEKKYTQGNNANNDFDKEDITSVVFQDDYSLTDNLVLIGNAKFDKYKRSGFLEDISEELYRIGAIYTPFEHFGLKTFYTKTYLPPSFFDVDYAFLDRNLDVQNYKIFTIEGVYTTQKSKIGVTYHNVEIDDFIYLEPTIGFMNIDHRIKTSGYIYNYEYLLENANKIQINYFTTTLSETLNNSNKGGYVKYMGEYDKFEYFTSVLYRNSYTYKNLDIDSSFDLSLGLAYNINKNLKISLKGENLFNDSTESLYSDSGNDFAFNDYERSATLSLKWKF</sequence>
<dbReference type="EMBL" id="MUXE01000010">
    <property type="protein sequence ID" value="PUE64113.1"/>
    <property type="molecule type" value="Genomic_DNA"/>
</dbReference>
<keyword evidence="8 14" id="KW-0675">Receptor</keyword>
<dbReference type="InterPro" id="IPR036942">
    <property type="entry name" value="Beta-barrel_TonB_sf"/>
</dbReference>
<evidence type="ECO:0000313" key="15">
    <source>
        <dbReference type="Proteomes" id="UP000251135"/>
    </source>
</evidence>
<keyword evidence="9 10" id="KW-0998">Cell outer membrane</keyword>
<keyword evidence="15" id="KW-1185">Reference proteome</keyword>
<keyword evidence="7 10" id="KW-0472">Membrane</keyword>
<accession>A0A363CYQ4</accession>
<comment type="caution">
    <text evidence="14">The sequence shown here is derived from an EMBL/GenBank/DDBJ whole genome shotgun (WGS) entry which is preliminary data.</text>
</comment>
<feature type="domain" description="TonB-dependent receptor plug" evidence="13">
    <location>
        <begin position="45"/>
        <end position="142"/>
    </location>
</feature>
<dbReference type="InterPro" id="IPR039426">
    <property type="entry name" value="TonB-dep_rcpt-like"/>
</dbReference>
<evidence type="ECO:0000256" key="6">
    <source>
        <dbReference type="ARBA" id="ARBA00023077"/>
    </source>
</evidence>
<evidence type="ECO:0000256" key="11">
    <source>
        <dbReference type="RuleBase" id="RU003357"/>
    </source>
</evidence>
<dbReference type="PANTHER" id="PTHR30069">
    <property type="entry name" value="TONB-DEPENDENT OUTER MEMBRANE RECEPTOR"/>
    <property type="match status" value="1"/>
</dbReference>
<dbReference type="RefSeq" id="WP_108559395.1">
    <property type="nucleotide sequence ID" value="NZ_MUXE01000010.1"/>
</dbReference>
<evidence type="ECO:0000256" key="3">
    <source>
        <dbReference type="ARBA" id="ARBA00022452"/>
    </source>
</evidence>
<evidence type="ECO:0000256" key="5">
    <source>
        <dbReference type="ARBA" id="ARBA00022729"/>
    </source>
</evidence>
<evidence type="ECO:0000256" key="1">
    <source>
        <dbReference type="ARBA" id="ARBA00004571"/>
    </source>
</evidence>
<keyword evidence="3 10" id="KW-1134">Transmembrane beta strand</keyword>
<keyword evidence="2 10" id="KW-0813">Transport</keyword>
<feature type="domain" description="TonB-dependent receptor-like beta-barrel" evidence="12">
    <location>
        <begin position="181"/>
        <end position="580"/>
    </location>
</feature>
<evidence type="ECO:0000256" key="4">
    <source>
        <dbReference type="ARBA" id="ARBA00022692"/>
    </source>
</evidence>
<dbReference type="Gene3D" id="2.40.170.20">
    <property type="entry name" value="TonB-dependent receptor, beta-barrel domain"/>
    <property type="match status" value="1"/>
</dbReference>
<evidence type="ECO:0000259" key="12">
    <source>
        <dbReference type="Pfam" id="PF00593"/>
    </source>
</evidence>
<dbReference type="AlphaFoldDB" id="A0A363CYQ4"/>
<evidence type="ECO:0000313" key="14">
    <source>
        <dbReference type="EMBL" id="PUE64113.1"/>
    </source>
</evidence>
<proteinExistence type="inferred from homology"/>
<dbReference type="Pfam" id="PF07715">
    <property type="entry name" value="Plug"/>
    <property type="match status" value="1"/>
</dbReference>
<dbReference type="GO" id="GO:0015344">
    <property type="term" value="F:siderophore uptake transmembrane transporter activity"/>
    <property type="evidence" value="ECO:0007669"/>
    <property type="project" value="TreeGrafter"/>
</dbReference>
<dbReference type="GO" id="GO:0009279">
    <property type="term" value="C:cell outer membrane"/>
    <property type="evidence" value="ECO:0007669"/>
    <property type="project" value="UniProtKB-SubCell"/>
</dbReference>
<evidence type="ECO:0000259" key="13">
    <source>
        <dbReference type="Pfam" id="PF07715"/>
    </source>
</evidence>
<gene>
    <name evidence="14" type="ORF">B0174_07815</name>
</gene>
<keyword evidence="5" id="KW-0732">Signal</keyword>
<comment type="subcellular location">
    <subcellularLocation>
        <location evidence="1 10">Cell outer membrane</location>
        <topology evidence="1 10">Multi-pass membrane protein</topology>
    </subcellularLocation>
</comment>
<organism evidence="14 15">
    <name type="scientific">Arcobacter caeni</name>
    <dbReference type="NCBI Taxonomy" id="1912877"/>
    <lineage>
        <taxon>Bacteria</taxon>
        <taxon>Pseudomonadati</taxon>
        <taxon>Campylobacterota</taxon>
        <taxon>Epsilonproteobacteria</taxon>
        <taxon>Campylobacterales</taxon>
        <taxon>Arcobacteraceae</taxon>
        <taxon>Arcobacter</taxon>
    </lineage>
</organism>
<dbReference type="SUPFAM" id="SSF56935">
    <property type="entry name" value="Porins"/>
    <property type="match status" value="1"/>
</dbReference>